<evidence type="ECO:0000256" key="4">
    <source>
        <dbReference type="ARBA" id="ARBA00022989"/>
    </source>
</evidence>
<keyword evidence="5 6" id="KW-0472">Membrane</keyword>
<dbReference type="SUPFAM" id="SSF53850">
    <property type="entry name" value="Periplasmic binding protein-like II"/>
    <property type="match status" value="1"/>
</dbReference>
<feature type="transmembrane region" description="Helical" evidence="6">
    <location>
        <begin position="298"/>
        <end position="317"/>
    </location>
</feature>
<dbReference type="GO" id="GO:0005886">
    <property type="term" value="C:plasma membrane"/>
    <property type="evidence" value="ECO:0007669"/>
    <property type="project" value="UniProtKB-SubCell"/>
</dbReference>
<dbReference type="Proteomes" id="UP000075398">
    <property type="component" value="Unassembled WGS sequence"/>
</dbReference>
<accession>A0A150J0Q4</accession>
<dbReference type="STRING" id="1705564.APG08_01031"/>
<evidence type="ECO:0000313" key="9">
    <source>
        <dbReference type="Proteomes" id="UP000075398"/>
    </source>
</evidence>
<feature type="transmembrane region" description="Helical" evidence="6">
    <location>
        <begin position="350"/>
        <end position="371"/>
    </location>
</feature>
<evidence type="ECO:0000256" key="2">
    <source>
        <dbReference type="ARBA" id="ARBA00022475"/>
    </source>
</evidence>
<feature type="domain" description="ABC-2 type transporter transmembrane" evidence="7">
    <location>
        <begin position="20"/>
        <end position="367"/>
    </location>
</feature>
<dbReference type="PANTHER" id="PTHR30294">
    <property type="entry name" value="MEMBRANE COMPONENT OF ABC TRANSPORTER YHHJ-RELATED"/>
    <property type="match status" value="1"/>
</dbReference>
<evidence type="ECO:0000256" key="3">
    <source>
        <dbReference type="ARBA" id="ARBA00022692"/>
    </source>
</evidence>
<dbReference type="EMBL" id="LNGC01000067">
    <property type="protein sequence ID" value="KYC50801.1"/>
    <property type="molecule type" value="Genomic_DNA"/>
</dbReference>
<feature type="transmembrane region" description="Helical" evidence="6">
    <location>
        <begin position="22"/>
        <end position="43"/>
    </location>
</feature>
<organism evidence="8 9">
    <name type="scientific">Candidatus Methanofastidiosum methylothiophilum</name>
    <dbReference type="NCBI Taxonomy" id="1705564"/>
    <lineage>
        <taxon>Archaea</taxon>
        <taxon>Methanobacteriati</taxon>
        <taxon>Methanobacteriota</taxon>
        <taxon>Stenosarchaea group</taxon>
        <taxon>Candidatus Methanofastidiosia</taxon>
        <taxon>Candidatus Methanofastidiosales</taxon>
        <taxon>Candidatus Methanofastidiosaceae</taxon>
        <taxon>Candidatus Methanofastidiosum</taxon>
    </lineage>
</organism>
<feature type="transmembrane region" description="Helical" evidence="6">
    <location>
        <begin position="182"/>
        <end position="200"/>
    </location>
</feature>
<dbReference type="InterPro" id="IPR051449">
    <property type="entry name" value="ABC-2_transporter_component"/>
</dbReference>
<evidence type="ECO:0000256" key="6">
    <source>
        <dbReference type="SAM" id="Phobius"/>
    </source>
</evidence>
<feature type="transmembrane region" description="Helical" evidence="6">
    <location>
        <begin position="265"/>
        <end position="286"/>
    </location>
</feature>
<dbReference type="Gene3D" id="3.40.190.10">
    <property type="entry name" value="Periplasmic binding protein-like II"/>
    <property type="match status" value="1"/>
</dbReference>
<name>A0A150J0Q4_9EURY</name>
<dbReference type="AlphaFoldDB" id="A0A150J0Q4"/>
<keyword evidence="3 6" id="KW-0812">Transmembrane</keyword>
<feature type="transmembrane region" description="Helical" evidence="6">
    <location>
        <begin position="324"/>
        <end position="344"/>
    </location>
</feature>
<feature type="transmembrane region" description="Helical" evidence="6">
    <location>
        <begin position="229"/>
        <end position="253"/>
    </location>
</feature>
<evidence type="ECO:0000313" key="8">
    <source>
        <dbReference type="EMBL" id="KYC50801.1"/>
    </source>
</evidence>
<evidence type="ECO:0000256" key="1">
    <source>
        <dbReference type="ARBA" id="ARBA00004651"/>
    </source>
</evidence>
<keyword evidence="4 6" id="KW-1133">Transmembrane helix</keyword>
<comment type="subcellular location">
    <subcellularLocation>
        <location evidence="1">Cell membrane</location>
        <topology evidence="1">Multi-pass membrane protein</topology>
    </subcellularLocation>
</comment>
<evidence type="ECO:0000256" key="5">
    <source>
        <dbReference type="ARBA" id="ARBA00023136"/>
    </source>
</evidence>
<reference evidence="8 9" key="1">
    <citation type="journal article" date="2016" name="ISME J.">
        <title>Chasing the elusive Euryarchaeota class WSA2: genomes reveal a uniquely fastidious methyl-reducing methanogen.</title>
        <authorList>
            <person name="Nobu M.K."/>
            <person name="Narihiro T."/>
            <person name="Kuroda K."/>
            <person name="Mei R."/>
            <person name="Liu W.T."/>
        </authorList>
    </citation>
    <scope>NUCLEOTIDE SEQUENCE [LARGE SCALE GENOMIC DNA]</scope>
    <source>
        <strain evidence="8">U1lsi0528_Bin055</strain>
    </source>
</reference>
<dbReference type="Pfam" id="PF12698">
    <property type="entry name" value="ABC2_membrane_3"/>
    <property type="match status" value="1"/>
</dbReference>
<sequence>MASKIRIVAITEFLTNVKRKEFIILTFLLPLILVMSMVIPVFFMQTISHEKETLGVVDETGIVLPILKERYTDYVIEEIVNADEARRLLDNNSISSYIIIPRDFLKIGRASYYSKVQLSSFSSANMNLERILSDIIIESLLEDKGVSKETINKVKNPITMERITVTKKGDEIETPFSFVGNYLLPLFLFMSIMNAGGYLLNGIIEEKENKVVEVLLSTISPTELLSGKIVGLGGLGILQVGIWITGVVIITSFLKIPLVSLEKGILIMILFILGYLFYSSIFAMIGSISTSTRDSQQISALVSFIVFIPLLLFFGIVQNPNMTFIRLLGMIPPFIPTIMIMRILLSEVSLIDIIISMIILSLSVIISAKAASKIFKIGILMHGQKPSFNEVLRWVRG</sequence>
<dbReference type="InterPro" id="IPR013525">
    <property type="entry name" value="ABC2_TM"/>
</dbReference>
<proteinExistence type="predicted"/>
<protein>
    <submittedName>
        <fullName evidence="8">ABC-2 family transporter protein</fullName>
    </submittedName>
</protein>
<gene>
    <name evidence="8" type="ORF">AMQ22_01397</name>
</gene>
<comment type="caution">
    <text evidence="8">The sequence shown here is derived from an EMBL/GenBank/DDBJ whole genome shotgun (WGS) entry which is preliminary data.</text>
</comment>
<keyword evidence="2" id="KW-1003">Cell membrane</keyword>
<evidence type="ECO:0000259" key="7">
    <source>
        <dbReference type="Pfam" id="PF12698"/>
    </source>
</evidence>
<dbReference type="PANTHER" id="PTHR30294:SF29">
    <property type="entry name" value="MULTIDRUG ABC TRANSPORTER PERMEASE YBHS-RELATED"/>
    <property type="match status" value="1"/>
</dbReference>
<dbReference type="GO" id="GO:0140359">
    <property type="term" value="F:ABC-type transporter activity"/>
    <property type="evidence" value="ECO:0007669"/>
    <property type="project" value="InterPro"/>
</dbReference>